<dbReference type="AlphaFoldDB" id="A0A0D2BVG3"/>
<proteinExistence type="predicted"/>
<dbReference type="SUPFAM" id="SSF51905">
    <property type="entry name" value="FAD/NAD(P)-binding domain"/>
    <property type="match status" value="1"/>
</dbReference>
<dbReference type="RefSeq" id="XP_016235490.1">
    <property type="nucleotide sequence ID" value="XM_016379663.1"/>
</dbReference>
<dbReference type="InterPro" id="IPR036188">
    <property type="entry name" value="FAD/NAD-bd_sf"/>
</dbReference>
<dbReference type="PANTHER" id="PTHR47178">
    <property type="entry name" value="MONOOXYGENASE, FAD-BINDING"/>
    <property type="match status" value="1"/>
</dbReference>
<reference evidence="9 10" key="1">
    <citation type="submission" date="2015-01" db="EMBL/GenBank/DDBJ databases">
        <title>The Genome Sequence of Exophiala spinifera CBS89968.</title>
        <authorList>
            <consortium name="The Broad Institute Genomics Platform"/>
            <person name="Cuomo C."/>
            <person name="de Hoog S."/>
            <person name="Gorbushina A."/>
            <person name="Stielow B."/>
            <person name="Teixiera M."/>
            <person name="Abouelleil A."/>
            <person name="Chapman S.B."/>
            <person name="Priest M."/>
            <person name="Young S.K."/>
            <person name="Wortman J."/>
            <person name="Nusbaum C."/>
            <person name="Birren B."/>
        </authorList>
    </citation>
    <scope>NUCLEOTIDE SEQUENCE [LARGE SCALE GENOMIC DNA]</scope>
    <source>
        <strain evidence="9 10">CBS 89968</strain>
    </source>
</reference>
<feature type="transmembrane region" description="Helical" evidence="7">
    <location>
        <begin position="7"/>
        <end position="28"/>
    </location>
</feature>
<dbReference type="OrthoDB" id="47494at2759"/>
<keyword evidence="10" id="KW-1185">Reference proteome</keyword>
<protein>
    <recommendedName>
        <fullName evidence="8">FAD-binding domain-containing protein</fullName>
    </recommendedName>
</protein>
<keyword evidence="4" id="KW-0560">Oxidoreductase</keyword>
<dbReference type="VEuPathDB" id="FungiDB:PV08_05319"/>
<evidence type="ECO:0000256" key="6">
    <source>
        <dbReference type="SAM" id="MobiDB-lite"/>
    </source>
</evidence>
<feature type="domain" description="FAD-binding" evidence="8">
    <location>
        <begin position="131"/>
        <end position="370"/>
    </location>
</feature>
<keyword evidence="3" id="KW-0274">FAD</keyword>
<comment type="cofactor">
    <cofactor evidence="1">
        <name>FAD</name>
        <dbReference type="ChEBI" id="CHEBI:57692"/>
    </cofactor>
</comment>
<name>A0A0D2BVG3_9EURO</name>
<evidence type="ECO:0000313" key="10">
    <source>
        <dbReference type="Proteomes" id="UP000053328"/>
    </source>
</evidence>
<evidence type="ECO:0000256" key="3">
    <source>
        <dbReference type="ARBA" id="ARBA00022827"/>
    </source>
</evidence>
<keyword evidence="5" id="KW-0503">Monooxygenase</keyword>
<evidence type="ECO:0000256" key="1">
    <source>
        <dbReference type="ARBA" id="ARBA00001974"/>
    </source>
</evidence>
<dbReference type="Pfam" id="PF01494">
    <property type="entry name" value="FAD_binding_3"/>
    <property type="match status" value="1"/>
</dbReference>
<dbReference type="PANTHER" id="PTHR47178:SF2">
    <property type="entry name" value="FAD-BINDING DOMAIN-CONTAINING PROTEIN"/>
    <property type="match status" value="1"/>
</dbReference>
<dbReference type="Proteomes" id="UP000053328">
    <property type="component" value="Unassembled WGS sequence"/>
</dbReference>
<dbReference type="STRING" id="91928.A0A0D2BVG3"/>
<evidence type="ECO:0000256" key="2">
    <source>
        <dbReference type="ARBA" id="ARBA00022630"/>
    </source>
</evidence>
<evidence type="ECO:0000259" key="8">
    <source>
        <dbReference type="Pfam" id="PF01494"/>
    </source>
</evidence>
<feature type="region of interest" description="Disordered" evidence="6">
    <location>
        <begin position="389"/>
        <end position="411"/>
    </location>
</feature>
<dbReference type="GeneID" id="27332402"/>
<dbReference type="Gene3D" id="3.50.50.60">
    <property type="entry name" value="FAD/NAD(P)-binding domain"/>
    <property type="match status" value="1"/>
</dbReference>
<evidence type="ECO:0000313" key="9">
    <source>
        <dbReference type="EMBL" id="KIW15274.1"/>
    </source>
</evidence>
<evidence type="ECO:0000256" key="5">
    <source>
        <dbReference type="ARBA" id="ARBA00023033"/>
    </source>
</evidence>
<dbReference type="HOGENOM" id="CLU_009665_3_2_1"/>
<gene>
    <name evidence="9" type="ORF">PV08_05319</name>
</gene>
<evidence type="ECO:0000256" key="4">
    <source>
        <dbReference type="ARBA" id="ARBA00023002"/>
    </source>
</evidence>
<dbReference type="InterPro" id="IPR002938">
    <property type="entry name" value="FAD-bd"/>
</dbReference>
<dbReference type="EMBL" id="KN847495">
    <property type="protein sequence ID" value="KIW15274.1"/>
    <property type="molecule type" value="Genomic_DNA"/>
</dbReference>
<evidence type="ECO:0000256" key="7">
    <source>
        <dbReference type="SAM" id="Phobius"/>
    </source>
</evidence>
<dbReference type="PRINTS" id="PR00420">
    <property type="entry name" value="RNGMNOXGNASE"/>
</dbReference>
<sequence>MAEKKDPFHVLIIGSGMVVILVTLRPAINDDLYYVEQEGISYAIYESEPSATTYRPREWGMSVQWGLPMLADCLPKELFDRIYTAAVDPNFEPPDPGILPTYNGETGELMKNIPLLRMYRVSRRRFRKLCSEGIDVQYNKTFTEVTYDDDNSTVTAVFQDGSQATGNLLIGADGVKSKVRESIFGEEGQALSVPYSAVNLHVCYNDADKARFVRQGHPIMTMGMHPNGYWQWISIQEVPDPDNPATWVFQLQTTWHRKEGEQVDSLANLKAKAETMGEPFRSANLWIPEGTKVYSNNLSYWIPRPWDTHKGRVLLAGDAAHPMTFQRGQGLNHGIADSRSLVLKYKNAQEGKTSYEEAAEAYQAEMVDRAGEEVRLSKENTEMLHDWERMANSPIMQRGGHPREQQQSSKP</sequence>
<dbReference type="GO" id="GO:0004497">
    <property type="term" value="F:monooxygenase activity"/>
    <property type="evidence" value="ECO:0007669"/>
    <property type="project" value="UniProtKB-KW"/>
</dbReference>
<keyword evidence="7" id="KW-1133">Transmembrane helix</keyword>
<dbReference type="GO" id="GO:0071949">
    <property type="term" value="F:FAD binding"/>
    <property type="evidence" value="ECO:0007669"/>
    <property type="project" value="InterPro"/>
</dbReference>
<accession>A0A0D2BVG3</accession>
<keyword evidence="7" id="KW-0472">Membrane</keyword>
<keyword evidence="7" id="KW-0812">Transmembrane</keyword>
<organism evidence="9 10">
    <name type="scientific">Exophiala spinifera</name>
    <dbReference type="NCBI Taxonomy" id="91928"/>
    <lineage>
        <taxon>Eukaryota</taxon>
        <taxon>Fungi</taxon>
        <taxon>Dikarya</taxon>
        <taxon>Ascomycota</taxon>
        <taxon>Pezizomycotina</taxon>
        <taxon>Eurotiomycetes</taxon>
        <taxon>Chaetothyriomycetidae</taxon>
        <taxon>Chaetothyriales</taxon>
        <taxon>Herpotrichiellaceae</taxon>
        <taxon>Exophiala</taxon>
    </lineage>
</organism>
<keyword evidence="2" id="KW-0285">Flavoprotein</keyword>